<proteinExistence type="predicted"/>
<gene>
    <name evidence="1" type="ORF">JIN85_03330</name>
</gene>
<organism evidence="1 2">
    <name type="scientific">Luteolibacter pohnpeiensis</name>
    <dbReference type="NCBI Taxonomy" id="454153"/>
    <lineage>
        <taxon>Bacteria</taxon>
        <taxon>Pseudomonadati</taxon>
        <taxon>Verrucomicrobiota</taxon>
        <taxon>Verrucomicrobiia</taxon>
        <taxon>Verrucomicrobiales</taxon>
        <taxon>Verrucomicrobiaceae</taxon>
        <taxon>Luteolibacter</taxon>
    </lineage>
</organism>
<dbReference type="AlphaFoldDB" id="A0A934S328"/>
<dbReference type="EMBL" id="JAENIJ010000004">
    <property type="protein sequence ID" value="MBK1881432.1"/>
    <property type="molecule type" value="Genomic_DNA"/>
</dbReference>
<comment type="caution">
    <text evidence="1">The sequence shown here is derived from an EMBL/GenBank/DDBJ whole genome shotgun (WGS) entry which is preliminary data.</text>
</comment>
<evidence type="ECO:0008006" key="3">
    <source>
        <dbReference type="Google" id="ProtNLM"/>
    </source>
</evidence>
<keyword evidence="2" id="KW-1185">Reference proteome</keyword>
<name>A0A934S328_9BACT</name>
<reference evidence="1" key="1">
    <citation type="submission" date="2021-01" db="EMBL/GenBank/DDBJ databases">
        <title>Modified the classification status of verrucomicrobia.</title>
        <authorList>
            <person name="Feng X."/>
        </authorList>
    </citation>
    <scope>NUCLEOTIDE SEQUENCE</scope>
    <source>
        <strain evidence="1">KCTC 22041</strain>
    </source>
</reference>
<accession>A0A934S328</accession>
<evidence type="ECO:0000313" key="1">
    <source>
        <dbReference type="EMBL" id="MBK1881432.1"/>
    </source>
</evidence>
<sequence>MSPHPHLARRAFCSSSSIPFISRSLAAISLGVLCQGAFLTACLGDEIQWADEHGEVGKNFDDSTVSYQVATDRNLVTFQFAHQGASSGMFSISQWAVSDWPEKDGAVANGENDIALSMWGYYGEDGAGEETLATDGDYDIYALTISFNTAVENLTFDINSINALIKDSGFNSQDILTIQGTLNGEYVSLPSLTPLDPDDQAYVIAGDTLTGDFNHELVYNAPDPGQHVTDSGSVHVTFETRVDTIEVVMKNVATRPDAENFQSGYVGANGETVQYWGFSVGDLTFTTIPEPTGWWLGCLAGCGWMLRRRRS</sequence>
<protein>
    <recommendedName>
        <fullName evidence="3">PEP-CTERM protein-sorting domain-containing protein</fullName>
    </recommendedName>
</protein>
<evidence type="ECO:0000313" key="2">
    <source>
        <dbReference type="Proteomes" id="UP000603141"/>
    </source>
</evidence>
<dbReference type="Proteomes" id="UP000603141">
    <property type="component" value="Unassembled WGS sequence"/>
</dbReference>